<comment type="caution">
    <text evidence="1">The sequence shown here is derived from an EMBL/GenBank/DDBJ whole genome shotgun (WGS) entry which is preliminary data.</text>
</comment>
<organism evidence="1 2">
    <name type="scientific">Trichonephila inaurata madagascariensis</name>
    <dbReference type="NCBI Taxonomy" id="2747483"/>
    <lineage>
        <taxon>Eukaryota</taxon>
        <taxon>Metazoa</taxon>
        <taxon>Ecdysozoa</taxon>
        <taxon>Arthropoda</taxon>
        <taxon>Chelicerata</taxon>
        <taxon>Arachnida</taxon>
        <taxon>Araneae</taxon>
        <taxon>Araneomorphae</taxon>
        <taxon>Entelegynae</taxon>
        <taxon>Araneoidea</taxon>
        <taxon>Nephilidae</taxon>
        <taxon>Trichonephila</taxon>
        <taxon>Trichonephila inaurata</taxon>
    </lineage>
</organism>
<protein>
    <submittedName>
        <fullName evidence="1">Uncharacterized protein</fullName>
    </submittedName>
</protein>
<name>A0A8X6XHW6_9ARAC</name>
<sequence>MLIKLTVLIRHLRQLKNRQRNRQSMDTTIEGQTMDTTREGQAMDTTIEEWVMDTKIEGQTMNITKEGWKIGTTIEGQTMDTTTINGHSKKTTKEGGNGHNNKSYISKCRICYLY</sequence>
<reference evidence="1" key="1">
    <citation type="submission" date="2020-08" db="EMBL/GenBank/DDBJ databases">
        <title>Multicomponent nature underlies the extraordinary mechanical properties of spider dragline silk.</title>
        <authorList>
            <person name="Kono N."/>
            <person name="Nakamura H."/>
            <person name="Mori M."/>
            <person name="Yoshida Y."/>
            <person name="Ohtoshi R."/>
            <person name="Malay A.D."/>
            <person name="Moran D.A.P."/>
            <person name="Tomita M."/>
            <person name="Numata K."/>
            <person name="Arakawa K."/>
        </authorList>
    </citation>
    <scope>NUCLEOTIDE SEQUENCE</scope>
</reference>
<gene>
    <name evidence="1" type="ORF">TNIN_250491</name>
</gene>
<evidence type="ECO:0000313" key="1">
    <source>
        <dbReference type="EMBL" id="GFY53930.1"/>
    </source>
</evidence>
<evidence type="ECO:0000313" key="2">
    <source>
        <dbReference type="Proteomes" id="UP000886998"/>
    </source>
</evidence>
<dbReference type="AlphaFoldDB" id="A0A8X6XHW6"/>
<accession>A0A8X6XHW6</accession>
<dbReference type="EMBL" id="BMAV01009571">
    <property type="protein sequence ID" value="GFY53930.1"/>
    <property type="molecule type" value="Genomic_DNA"/>
</dbReference>
<proteinExistence type="predicted"/>
<dbReference type="Proteomes" id="UP000886998">
    <property type="component" value="Unassembled WGS sequence"/>
</dbReference>
<keyword evidence="2" id="KW-1185">Reference proteome</keyword>